<evidence type="ECO:0000256" key="1">
    <source>
        <dbReference type="ARBA" id="ARBA00006056"/>
    </source>
</evidence>
<keyword evidence="2" id="KW-0560">Oxidoreductase</keyword>
<dbReference type="RefSeq" id="WP_115947070.1">
    <property type="nucleotide sequence ID" value="NZ_QRDL01000010.1"/>
</dbReference>
<dbReference type="InterPro" id="IPR043143">
    <property type="entry name" value="Mal/L-sulf/L-lact_DH-like_NADP"/>
</dbReference>
<protein>
    <submittedName>
        <fullName evidence="3">LDH2 family malate/lactate/ureidoglycolate dehydrogenase</fullName>
    </submittedName>
</protein>
<evidence type="ECO:0000313" key="4">
    <source>
        <dbReference type="Proteomes" id="UP000256988"/>
    </source>
</evidence>
<sequence>MSQIPCHQLTQPEAETLARTCCLRQGASLAVAEALTAATLAAERRGLPALGFAHLLDYLDGFRQGRIDPTAEPVLTRPAPALIQSDARRGIAQLGFDRAFKDLCTTANDFGLGLFAQRDAFTGGELGYYTRRLGREGLVALAFTNGPPLLAPQGSSRALYSTNPLAFAAQAADGRLLAIDQACSSTAFVNLLRAAESDAPIPEGWALDATGQPTRNASDAVRGTLLAFGGARGANISLMVEVLAAGLTGANWSLDAGDFRQGSCSPGAGLLIVAIAPRLLDDAFPVRLGMQLTRLADFGVYLPGVSRSQGQFDDPSCLVWLPPDLYLKLKALN</sequence>
<proteinExistence type="inferred from homology"/>
<dbReference type="SUPFAM" id="SSF89733">
    <property type="entry name" value="L-sulfolactate dehydrogenase-like"/>
    <property type="match status" value="1"/>
</dbReference>
<gene>
    <name evidence="3" type="ORF">DFO60_4791</name>
</gene>
<dbReference type="Proteomes" id="UP000256988">
    <property type="component" value="Unassembled WGS sequence"/>
</dbReference>
<comment type="caution">
    <text evidence="3">The sequence shown here is derived from an EMBL/GenBank/DDBJ whole genome shotgun (WGS) entry which is preliminary data.</text>
</comment>
<dbReference type="PANTHER" id="PTHR11091:SF0">
    <property type="entry name" value="MALATE DEHYDROGENASE"/>
    <property type="match status" value="1"/>
</dbReference>
<organism evidence="3 4">
    <name type="scientific">Ectopseudomonas oleovorans</name>
    <name type="common">Pseudomonas oleovorans</name>
    <dbReference type="NCBI Taxonomy" id="301"/>
    <lineage>
        <taxon>Bacteria</taxon>
        <taxon>Pseudomonadati</taxon>
        <taxon>Pseudomonadota</taxon>
        <taxon>Gammaproteobacteria</taxon>
        <taxon>Pseudomonadales</taxon>
        <taxon>Pseudomonadaceae</taxon>
        <taxon>Ectopseudomonas</taxon>
    </lineage>
</organism>
<dbReference type="Gene3D" id="3.30.1370.60">
    <property type="entry name" value="Hypothetical oxidoreductase yiak, domain 2"/>
    <property type="match status" value="1"/>
</dbReference>
<reference evidence="3 4" key="1">
    <citation type="submission" date="2018-07" db="EMBL/GenBank/DDBJ databases">
        <title>Genome sequencing of rice bacterial endophytes.</title>
        <authorList>
            <person name="Venturi V."/>
        </authorList>
    </citation>
    <scope>NUCLEOTIDE SEQUENCE [LARGE SCALE GENOMIC DNA]</scope>
    <source>
        <strain evidence="3 4">AG1002</strain>
    </source>
</reference>
<dbReference type="InterPro" id="IPR036111">
    <property type="entry name" value="Mal/L-sulfo/L-lacto_DH-like_sf"/>
</dbReference>
<dbReference type="EMBL" id="QRDL01000010">
    <property type="protein sequence ID" value="REC98996.1"/>
    <property type="molecule type" value="Genomic_DNA"/>
</dbReference>
<name>A0A3D9E7G2_ECTOL</name>
<dbReference type="PANTHER" id="PTHR11091">
    <property type="entry name" value="OXIDOREDUCTASE-RELATED"/>
    <property type="match status" value="1"/>
</dbReference>
<dbReference type="AlphaFoldDB" id="A0A3D9E7G2"/>
<dbReference type="GO" id="GO:0016491">
    <property type="term" value="F:oxidoreductase activity"/>
    <property type="evidence" value="ECO:0007669"/>
    <property type="project" value="UniProtKB-KW"/>
</dbReference>
<dbReference type="Pfam" id="PF02615">
    <property type="entry name" value="Ldh_2"/>
    <property type="match status" value="1"/>
</dbReference>
<accession>A0A3D9E7G2</accession>
<dbReference type="InterPro" id="IPR043144">
    <property type="entry name" value="Mal/L-sulf/L-lact_DH-like_ah"/>
</dbReference>
<evidence type="ECO:0000256" key="2">
    <source>
        <dbReference type="ARBA" id="ARBA00023002"/>
    </source>
</evidence>
<dbReference type="InterPro" id="IPR003767">
    <property type="entry name" value="Malate/L-lactate_DH-like"/>
</dbReference>
<comment type="similarity">
    <text evidence="1">Belongs to the LDH2/MDH2 oxidoreductase family.</text>
</comment>
<dbReference type="Gene3D" id="1.10.1530.10">
    <property type="match status" value="1"/>
</dbReference>
<evidence type="ECO:0000313" key="3">
    <source>
        <dbReference type="EMBL" id="REC98996.1"/>
    </source>
</evidence>